<dbReference type="SUPFAM" id="SSF52091">
    <property type="entry name" value="SpoIIaa-like"/>
    <property type="match status" value="1"/>
</dbReference>
<dbReference type="PROSITE" id="PS50801">
    <property type="entry name" value="STAS"/>
    <property type="match status" value="1"/>
</dbReference>
<dbReference type="NCBIfam" id="TIGR00377">
    <property type="entry name" value="ant_ant_sig"/>
    <property type="match status" value="1"/>
</dbReference>
<dbReference type="InterPro" id="IPR036513">
    <property type="entry name" value="STAS_dom_sf"/>
</dbReference>
<dbReference type="AlphaFoldDB" id="A0A4V6AUI9"/>
<feature type="domain" description="STAS" evidence="3">
    <location>
        <begin position="13"/>
        <end position="121"/>
    </location>
</feature>
<keyword evidence="5" id="KW-1185">Reference proteome</keyword>
<dbReference type="Proteomes" id="UP000305929">
    <property type="component" value="Unassembled WGS sequence"/>
</dbReference>
<evidence type="ECO:0000256" key="1">
    <source>
        <dbReference type="ARBA" id="ARBA00009013"/>
    </source>
</evidence>
<dbReference type="PANTHER" id="PTHR33495:SF2">
    <property type="entry name" value="ANTI-SIGMA FACTOR ANTAGONIST TM_1081-RELATED"/>
    <property type="match status" value="1"/>
</dbReference>
<evidence type="ECO:0000259" key="3">
    <source>
        <dbReference type="PROSITE" id="PS50801"/>
    </source>
</evidence>
<dbReference type="Pfam" id="PF01740">
    <property type="entry name" value="STAS"/>
    <property type="match status" value="1"/>
</dbReference>
<proteinExistence type="inferred from homology"/>
<gene>
    <name evidence="4" type="ORF">E4U91_35875</name>
</gene>
<comment type="caution">
    <text evidence="4">The sequence shown here is derived from an EMBL/GenBank/DDBJ whole genome shotgun (WGS) entry which is preliminary data.</text>
</comment>
<protein>
    <recommendedName>
        <fullName evidence="2">Anti-sigma factor antagonist</fullName>
    </recommendedName>
</protein>
<dbReference type="GO" id="GO:0043856">
    <property type="term" value="F:anti-sigma factor antagonist activity"/>
    <property type="evidence" value="ECO:0007669"/>
    <property type="project" value="InterPro"/>
</dbReference>
<sequence length="121" mass="13125">MTHTDNADQTVRLCAEPRTVDGTCVVSLRGQIDYDAKEQLRQALRTEDAAGQPRIVADLSEVTFMDSSGINVFVATHQQVSQAGGWVRIAAAQEPVLRVLQLVGIDTLIPCHPTLEQALAD</sequence>
<name>A0A4V6AUI9_STRLS</name>
<dbReference type="Gene3D" id="3.30.750.24">
    <property type="entry name" value="STAS domain"/>
    <property type="match status" value="1"/>
</dbReference>
<dbReference type="CDD" id="cd07043">
    <property type="entry name" value="STAS_anti-anti-sigma_factors"/>
    <property type="match status" value="1"/>
</dbReference>
<organism evidence="4 5">
    <name type="scientific">Streptomyces lasalocidi</name>
    <name type="common">Streptomyces lasaliensis</name>
    <dbReference type="NCBI Taxonomy" id="324833"/>
    <lineage>
        <taxon>Bacteria</taxon>
        <taxon>Bacillati</taxon>
        <taxon>Actinomycetota</taxon>
        <taxon>Actinomycetes</taxon>
        <taxon>Kitasatosporales</taxon>
        <taxon>Streptomycetaceae</taxon>
        <taxon>Streptomyces</taxon>
    </lineage>
</organism>
<dbReference type="PANTHER" id="PTHR33495">
    <property type="entry name" value="ANTI-SIGMA FACTOR ANTAGONIST TM_1081-RELATED-RELATED"/>
    <property type="match status" value="1"/>
</dbReference>
<evidence type="ECO:0000313" key="4">
    <source>
        <dbReference type="EMBL" id="TKS96142.1"/>
    </source>
</evidence>
<dbReference type="OrthoDB" id="4827422at2"/>
<dbReference type="EMBL" id="SZNQ01000003">
    <property type="protein sequence ID" value="TKS96142.1"/>
    <property type="molecule type" value="Genomic_DNA"/>
</dbReference>
<comment type="similarity">
    <text evidence="1 2">Belongs to the anti-sigma-factor antagonist family.</text>
</comment>
<dbReference type="InterPro" id="IPR003658">
    <property type="entry name" value="Anti-sigma_ant"/>
</dbReference>
<accession>A0A4V6AUI9</accession>
<dbReference type="InterPro" id="IPR002645">
    <property type="entry name" value="STAS_dom"/>
</dbReference>
<evidence type="ECO:0000313" key="5">
    <source>
        <dbReference type="Proteomes" id="UP000305929"/>
    </source>
</evidence>
<dbReference type="RefSeq" id="WP_137311250.1">
    <property type="nucleotide sequence ID" value="NZ_SZNQ01000003.1"/>
</dbReference>
<evidence type="ECO:0000256" key="2">
    <source>
        <dbReference type="RuleBase" id="RU003749"/>
    </source>
</evidence>
<reference evidence="4 5" key="1">
    <citation type="submission" date="2019-04" db="EMBL/GenBank/DDBJ databases">
        <title>Streptomyces lasaliensis sp. nov., an Actinomycete isolated from soil which produces the polyether antibiotic lasalocid.</title>
        <authorList>
            <person name="Erwin G."/>
            <person name="Haber C."/>
        </authorList>
    </citation>
    <scope>NUCLEOTIDE SEQUENCE [LARGE SCALE GENOMIC DNA]</scope>
    <source>
        <strain evidence="4 5">X-537</strain>
    </source>
</reference>